<name>A0A916YW12_9BACT</name>
<protein>
    <submittedName>
        <fullName evidence="1">Uncharacterized protein</fullName>
    </submittedName>
</protein>
<dbReference type="Proteomes" id="UP000609064">
    <property type="component" value="Unassembled WGS sequence"/>
</dbReference>
<organism evidence="1 2">
    <name type="scientific">Emticicia aquatilis</name>
    <dbReference type="NCBI Taxonomy" id="1537369"/>
    <lineage>
        <taxon>Bacteria</taxon>
        <taxon>Pseudomonadati</taxon>
        <taxon>Bacteroidota</taxon>
        <taxon>Cytophagia</taxon>
        <taxon>Cytophagales</taxon>
        <taxon>Leadbetterellaceae</taxon>
        <taxon>Emticicia</taxon>
    </lineage>
</organism>
<reference evidence="1" key="2">
    <citation type="submission" date="2020-09" db="EMBL/GenBank/DDBJ databases">
        <authorList>
            <person name="Sun Q."/>
            <person name="Zhou Y."/>
        </authorList>
    </citation>
    <scope>NUCLEOTIDE SEQUENCE</scope>
    <source>
        <strain evidence="1">CGMCC 1.15958</strain>
    </source>
</reference>
<dbReference type="RefSeq" id="WP_188766718.1">
    <property type="nucleotide sequence ID" value="NZ_BMKK01000005.1"/>
</dbReference>
<comment type="caution">
    <text evidence="1">The sequence shown here is derived from an EMBL/GenBank/DDBJ whole genome shotgun (WGS) entry which is preliminary data.</text>
</comment>
<evidence type="ECO:0000313" key="1">
    <source>
        <dbReference type="EMBL" id="GGD62173.1"/>
    </source>
</evidence>
<keyword evidence="2" id="KW-1185">Reference proteome</keyword>
<dbReference type="AlphaFoldDB" id="A0A916YW12"/>
<dbReference type="EMBL" id="BMKK01000005">
    <property type="protein sequence ID" value="GGD62173.1"/>
    <property type="molecule type" value="Genomic_DNA"/>
</dbReference>
<gene>
    <name evidence="1" type="ORF">GCM10011514_27850</name>
</gene>
<reference evidence="1" key="1">
    <citation type="journal article" date="2014" name="Int. J. Syst. Evol. Microbiol.">
        <title>Complete genome sequence of Corynebacterium casei LMG S-19264T (=DSM 44701T), isolated from a smear-ripened cheese.</title>
        <authorList>
            <consortium name="US DOE Joint Genome Institute (JGI-PGF)"/>
            <person name="Walter F."/>
            <person name="Albersmeier A."/>
            <person name="Kalinowski J."/>
            <person name="Ruckert C."/>
        </authorList>
    </citation>
    <scope>NUCLEOTIDE SEQUENCE</scope>
    <source>
        <strain evidence="1">CGMCC 1.15958</strain>
    </source>
</reference>
<evidence type="ECO:0000313" key="2">
    <source>
        <dbReference type="Proteomes" id="UP000609064"/>
    </source>
</evidence>
<proteinExistence type="predicted"/>
<sequence length="106" mass="12746">MSKEERIEQLEAYKLKERFILDDWEDREIEMPIPEIVQLMRLEVIKFANFLIAQLKADVSNLQTQTQLYFNAWDNEFYDQDQTEFIVEVEYEAMRIAGVDGDKMMI</sequence>
<accession>A0A916YW12</accession>